<dbReference type="RefSeq" id="WP_021860389.1">
    <property type="nucleotide sequence ID" value="NZ_CZAY01000007.1"/>
</dbReference>
<dbReference type="Gene3D" id="3.30.420.40">
    <property type="match status" value="2"/>
</dbReference>
<organism evidence="3 4">
    <name type="scientific">Dorea longicatena</name>
    <dbReference type="NCBI Taxonomy" id="88431"/>
    <lineage>
        <taxon>Bacteria</taxon>
        <taxon>Bacillati</taxon>
        <taxon>Bacillota</taxon>
        <taxon>Clostridia</taxon>
        <taxon>Lachnospirales</taxon>
        <taxon>Lachnospiraceae</taxon>
        <taxon>Dorea</taxon>
    </lineage>
</organism>
<proteinExistence type="predicted"/>
<dbReference type="Pfam" id="PF17989">
    <property type="entry name" value="ALP_N"/>
    <property type="match status" value="1"/>
</dbReference>
<feature type="domain" description="Actin-like protein N-terminal" evidence="1">
    <location>
        <begin position="41"/>
        <end position="143"/>
    </location>
</feature>
<evidence type="ECO:0000259" key="1">
    <source>
        <dbReference type="Pfam" id="PF17989"/>
    </source>
</evidence>
<dbReference type="Proteomes" id="UP000095485">
    <property type="component" value="Unassembled WGS sequence"/>
</dbReference>
<dbReference type="EMBL" id="CZAY01000007">
    <property type="protein sequence ID" value="CUP42407.1"/>
    <property type="molecule type" value="Genomic_DNA"/>
</dbReference>
<accession>A0A174N6D2</accession>
<dbReference type="InterPro" id="IPR043129">
    <property type="entry name" value="ATPase_NBD"/>
</dbReference>
<dbReference type="InterPro" id="IPR040607">
    <property type="entry name" value="ALP_N"/>
</dbReference>
<evidence type="ECO:0000313" key="3">
    <source>
        <dbReference type="EMBL" id="CUP42407.1"/>
    </source>
</evidence>
<dbReference type="SUPFAM" id="SSF53067">
    <property type="entry name" value="Actin-like ATPase domain"/>
    <property type="match status" value="2"/>
</dbReference>
<name>A0A174N6D2_9FIRM</name>
<dbReference type="OrthoDB" id="1883643at2"/>
<evidence type="ECO:0000313" key="4">
    <source>
        <dbReference type="Proteomes" id="UP000095485"/>
    </source>
</evidence>
<dbReference type="AlphaFoldDB" id="A0A174N6D2"/>
<reference evidence="3 4" key="1">
    <citation type="submission" date="2015-09" db="EMBL/GenBank/DDBJ databases">
        <authorList>
            <consortium name="Pathogen Informatics"/>
        </authorList>
    </citation>
    <scope>NUCLEOTIDE SEQUENCE [LARGE SCALE GENOMIC DNA]</scope>
    <source>
        <strain evidence="3 4">2789STDY5834914</strain>
    </source>
</reference>
<sequence length="311" mass="35079">MAEIIFGIDHGNGNMKGENVCFPCGLVRYVSEPGRFMNEDILEYQGTYYTLSDTKMPFKADKTVDDDYFILTLYALAMEARNKGITLTGKDVVLGVGLPPADYGQQATSFKKYFLDHAKHGISFKMNGKSVNFYLKDVFVSPQNFAAVMCFKASLLKKYRTVNCIDIGDGTVDLLVIRNGKPDLSVRVSDRSGMAVLRSEISNAIQQNYGIHLDSSDVEQVLMQEETILDEKIILEIQRMAENWLQRIINKLHTHVTDFRTNPAVFLGGGSLLLRKQIENSPEFKYVEFIDDVRANAIGYEKLTTARLRRG</sequence>
<dbReference type="Pfam" id="PF21522">
    <property type="entry name" value="MreB-like_C"/>
    <property type="match status" value="1"/>
</dbReference>
<gene>
    <name evidence="3" type="ORF">ERS852526_01109</name>
</gene>
<dbReference type="InterPro" id="IPR049067">
    <property type="entry name" value="MreB-like_C"/>
</dbReference>
<evidence type="ECO:0000259" key="2">
    <source>
        <dbReference type="Pfam" id="PF21522"/>
    </source>
</evidence>
<feature type="domain" description="Actin homologue MreB-like C-terminal" evidence="2">
    <location>
        <begin position="165"/>
        <end position="279"/>
    </location>
</feature>
<protein>
    <submittedName>
        <fullName evidence="3">Plasmid segregation protein ParM</fullName>
    </submittedName>
</protein>
<dbReference type="GeneID" id="96228401"/>